<dbReference type="RefSeq" id="WP_256532615.1">
    <property type="nucleotide sequence ID" value="NZ_CP101824.1"/>
</dbReference>
<dbReference type="AlphaFoldDB" id="A0ABD5NUD0"/>
<dbReference type="PANTHER" id="PTHR43857">
    <property type="entry name" value="BLR7761 PROTEIN"/>
    <property type="match status" value="1"/>
</dbReference>
<dbReference type="InterPro" id="IPR035959">
    <property type="entry name" value="RutC-like_sf"/>
</dbReference>
<gene>
    <name evidence="1" type="ORF">ACFOUR_18465</name>
</gene>
<comment type="caution">
    <text evidence="1">The sequence shown here is derived from an EMBL/GenBank/DDBJ whole genome shotgun (WGS) entry which is preliminary data.</text>
</comment>
<organism evidence="1 2">
    <name type="scientific">Halovivax cerinus</name>
    <dbReference type="NCBI Taxonomy" id="1487865"/>
    <lineage>
        <taxon>Archaea</taxon>
        <taxon>Methanobacteriati</taxon>
        <taxon>Methanobacteriota</taxon>
        <taxon>Stenosarchaea group</taxon>
        <taxon>Halobacteria</taxon>
        <taxon>Halobacteriales</taxon>
        <taxon>Natrialbaceae</taxon>
        <taxon>Halovivax</taxon>
    </lineage>
</organism>
<dbReference type="PANTHER" id="PTHR43857:SF1">
    <property type="entry name" value="YJGH FAMILY PROTEIN"/>
    <property type="match status" value="1"/>
</dbReference>
<dbReference type="SUPFAM" id="SSF55298">
    <property type="entry name" value="YjgF-like"/>
    <property type="match status" value="1"/>
</dbReference>
<dbReference type="CDD" id="cd06154">
    <property type="entry name" value="YjgF_YER057c_UK114_like_6"/>
    <property type="match status" value="1"/>
</dbReference>
<dbReference type="GeneID" id="73901713"/>
<proteinExistence type="predicted"/>
<accession>A0ABD5NUD0</accession>
<evidence type="ECO:0000313" key="2">
    <source>
        <dbReference type="Proteomes" id="UP001595846"/>
    </source>
</evidence>
<protein>
    <submittedName>
        <fullName evidence="1">RidA family protein</fullName>
    </submittedName>
</protein>
<sequence length="129" mass="13941">MAERQSYSTGTVFETEFGYNRAVRVGDSVRIAGTVAVEDGEVVAPGDPYEQASFALDRIEESLQEVGAEMSDVVITRVLVTDFADWEEIGRAHGEAFPDEKPASTMIGVDSLPEPGMVLEIEAEAIVSE</sequence>
<reference evidence="1 2" key="1">
    <citation type="journal article" date="2019" name="Int. J. Syst. Evol. Microbiol.">
        <title>The Global Catalogue of Microorganisms (GCM) 10K type strain sequencing project: providing services to taxonomists for standard genome sequencing and annotation.</title>
        <authorList>
            <consortium name="The Broad Institute Genomics Platform"/>
            <consortium name="The Broad Institute Genome Sequencing Center for Infectious Disease"/>
            <person name="Wu L."/>
            <person name="Ma J."/>
        </authorList>
    </citation>
    <scope>NUCLEOTIDE SEQUENCE [LARGE SCALE GENOMIC DNA]</scope>
    <source>
        <strain evidence="1 2">IBRC-M 10256</strain>
    </source>
</reference>
<dbReference type="Proteomes" id="UP001595846">
    <property type="component" value="Unassembled WGS sequence"/>
</dbReference>
<dbReference type="InterPro" id="IPR006175">
    <property type="entry name" value="YjgF/YER057c/UK114"/>
</dbReference>
<dbReference type="Gene3D" id="3.30.1330.40">
    <property type="entry name" value="RutC-like"/>
    <property type="match status" value="1"/>
</dbReference>
<dbReference type="EMBL" id="JBHSAQ010000016">
    <property type="protein sequence ID" value="MFC3960340.1"/>
    <property type="molecule type" value="Genomic_DNA"/>
</dbReference>
<keyword evidence="2" id="KW-1185">Reference proteome</keyword>
<name>A0ABD5NUD0_9EURY</name>
<dbReference type="Pfam" id="PF01042">
    <property type="entry name" value="Ribonuc_L-PSP"/>
    <property type="match status" value="1"/>
</dbReference>
<evidence type="ECO:0000313" key="1">
    <source>
        <dbReference type="EMBL" id="MFC3960340.1"/>
    </source>
</evidence>